<dbReference type="EMBL" id="JBHTJZ010000009">
    <property type="protein sequence ID" value="MFD0959347.1"/>
    <property type="molecule type" value="Genomic_DNA"/>
</dbReference>
<gene>
    <name evidence="3" type="ORF">ACFQ2I_08085</name>
</gene>
<keyword evidence="1" id="KW-0812">Transmembrane</keyword>
<keyword evidence="4" id="KW-1185">Reference proteome</keyword>
<evidence type="ECO:0000259" key="2">
    <source>
        <dbReference type="Pfam" id="PF25842"/>
    </source>
</evidence>
<sequence>METLYMACLIGGILFALVSLVFGDWLGQALDGMLDFLSADGLPFLQPMTLIGGITVFAGAGILLERYSSLGAFVIALLAVLIAIVAGALVFFLYVRPMENSENSIAFSVNALSGALAEVITPVPAKGYGEVLVKVGAGITNQIAASFEGKPIASGTTVVVVEVKDDTLYVSEVDLHLNS</sequence>
<dbReference type="InterPro" id="IPR058653">
    <property type="entry name" value="NfeD2_TM"/>
</dbReference>
<feature type="transmembrane region" description="Helical" evidence="1">
    <location>
        <begin position="71"/>
        <end position="95"/>
    </location>
</feature>
<dbReference type="RefSeq" id="WP_377563452.1">
    <property type="nucleotide sequence ID" value="NZ_JBHTJZ010000009.1"/>
</dbReference>
<dbReference type="Proteomes" id="UP001596989">
    <property type="component" value="Unassembled WGS sequence"/>
</dbReference>
<accession>A0ABW3HPH1</accession>
<organism evidence="3 4">
    <name type="scientific">Paenibacillus chungangensis</name>
    <dbReference type="NCBI Taxonomy" id="696535"/>
    <lineage>
        <taxon>Bacteria</taxon>
        <taxon>Bacillati</taxon>
        <taxon>Bacillota</taxon>
        <taxon>Bacilli</taxon>
        <taxon>Bacillales</taxon>
        <taxon>Paenibacillaceae</taxon>
        <taxon>Paenibacillus</taxon>
    </lineage>
</organism>
<dbReference type="GO" id="GO:0006508">
    <property type="term" value="P:proteolysis"/>
    <property type="evidence" value="ECO:0007669"/>
    <property type="project" value="UniProtKB-KW"/>
</dbReference>
<keyword evidence="1" id="KW-1133">Transmembrane helix</keyword>
<dbReference type="Gene3D" id="2.40.50.140">
    <property type="entry name" value="Nucleic acid-binding proteins"/>
    <property type="match status" value="1"/>
</dbReference>
<comment type="caution">
    <text evidence="3">The sequence shown here is derived from an EMBL/GenBank/DDBJ whole genome shotgun (WGS) entry which is preliminary data.</text>
</comment>
<dbReference type="GO" id="GO:0008233">
    <property type="term" value="F:peptidase activity"/>
    <property type="evidence" value="ECO:0007669"/>
    <property type="project" value="UniProtKB-KW"/>
</dbReference>
<dbReference type="InterPro" id="IPR012340">
    <property type="entry name" value="NA-bd_OB-fold"/>
</dbReference>
<evidence type="ECO:0000313" key="4">
    <source>
        <dbReference type="Proteomes" id="UP001596989"/>
    </source>
</evidence>
<protein>
    <submittedName>
        <fullName evidence="3">Protease</fullName>
    </submittedName>
</protein>
<feature type="transmembrane region" description="Helical" evidence="1">
    <location>
        <begin position="47"/>
        <end position="64"/>
    </location>
</feature>
<dbReference type="Pfam" id="PF25842">
    <property type="entry name" value="NfeD_TM"/>
    <property type="match status" value="1"/>
</dbReference>
<proteinExistence type="predicted"/>
<evidence type="ECO:0000313" key="3">
    <source>
        <dbReference type="EMBL" id="MFD0959347.1"/>
    </source>
</evidence>
<keyword evidence="3" id="KW-0378">Hydrolase</keyword>
<feature type="domain" description="Membrane protein NfeD2 N-terminal transmembrane" evidence="2">
    <location>
        <begin position="1"/>
        <end position="103"/>
    </location>
</feature>
<keyword evidence="3" id="KW-0645">Protease</keyword>
<reference evidence="4" key="1">
    <citation type="journal article" date="2019" name="Int. J. Syst. Evol. Microbiol.">
        <title>The Global Catalogue of Microorganisms (GCM) 10K type strain sequencing project: providing services to taxonomists for standard genome sequencing and annotation.</title>
        <authorList>
            <consortium name="The Broad Institute Genomics Platform"/>
            <consortium name="The Broad Institute Genome Sequencing Center for Infectious Disease"/>
            <person name="Wu L."/>
            <person name="Ma J."/>
        </authorList>
    </citation>
    <scope>NUCLEOTIDE SEQUENCE [LARGE SCALE GENOMIC DNA]</scope>
    <source>
        <strain evidence="4">CCUG 59129</strain>
    </source>
</reference>
<name>A0ABW3HPH1_9BACL</name>
<keyword evidence="1" id="KW-0472">Membrane</keyword>
<evidence type="ECO:0000256" key="1">
    <source>
        <dbReference type="SAM" id="Phobius"/>
    </source>
</evidence>